<evidence type="ECO:0000256" key="4">
    <source>
        <dbReference type="HAMAP-Rule" id="MF_01139"/>
    </source>
</evidence>
<feature type="binding site" evidence="4">
    <location>
        <position position="211"/>
    </location>
    <ligand>
        <name>substrate</name>
    </ligand>
</feature>
<accession>A0ABT2CL89</accession>
<keyword evidence="7" id="KW-1185">Reference proteome</keyword>
<name>A0ABT2CL89_9ACTN</name>
<comment type="caution">
    <text evidence="6">The sequence shown here is derived from an EMBL/GenBank/DDBJ whole genome shotgun (WGS) entry which is preliminary data.</text>
</comment>
<feature type="binding site" evidence="4">
    <location>
        <position position="230"/>
    </location>
    <ligand>
        <name>Mg(2+)</name>
        <dbReference type="ChEBI" id="CHEBI:18420"/>
    </ligand>
</feature>
<feature type="binding site" evidence="4">
    <location>
        <begin position="88"/>
        <end position="90"/>
    </location>
    <ligand>
        <name>substrate</name>
    </ligand>
</feature>
<dbReference type="PANTHER" id="PTHR10291:SF0">
    <property type="entry name" value="DEHYDRODOLICHYL DIPHOSPHATE SYNTHASE 2"/>
    <property type="match status" value="1"/>
</dbReference>
<dbReference type="RefSeq" id="WP_258789456.1">
    <property type="nucleotide sequence ID" value="NZ_JANUGQ010000020.1"/>
</dbReference>
<organism evidence="6 7">
    <name type="scientific">Streptomyces pyxinae</name>
    <dbReference type="NCBI Taxonomy" id="2970734"/>
    <lineage>
        <taxon>Bacteria</taxon>
        <taxon>Bacillati</taxon>
        <taxon>Actinomycetota</taxon>
        <taxon>Actinomycetes</taxon>
        <taxon>Kitasatosporales</taxon>
        <taxon>Streptomycetaceae</taxon>
        <taxon>Streptomyces</taxon>
    </lineage>
</organism>
<evidence type="ECO:0000256" key="1">
    <source>
        <dbReference type="ARBA" id="ARBA00022679"/>
    </source>
</evidence>
<evidence type="ECO:0000256" key="2">
    <source>
        <dbReference type="ARBA" id="ARBA00022723"/>
    </source>
</evidence>
<dbReference type="PANTHER" id="PTHR10291">
    <property type="entry name" value="DEHYDRODOLICHYL DIPHOSPHATE SYNTHASE FAMILY MEMBER"/>
    <property type="match status" value="1"/>
</dbReference>
<feature type="binding site" evidence="4">
    <location>
        <position position="92"/>
    </location>
    <ligand>
        <name>substrate</name>
    </ligand>
</feature>
<comment type="subunit">
    <text evidence="4">Homodimer.</text>
</comment>
<keyword evidence="3 4" id="KW-0460">Magnesium</keyword>
<proteinExistence type="inferred from homology"/>
<reference evidence="6" key="1">
    <citation type="submission" date="2022-08" db="EMBL/GenBank/DDBJ databases">
        <authorList>
            <person name="Somphong A."/>
            <person name="Phongsopitanun W."/>
        </authorList>
    </citation>
    <scope>NUCLEOTIDE SEQUENCE</scope>
    <source>
        <strain evidence="6">LP05-1</strain>
    </source>
</reference>
<feature type="active site" evidence="4">
    <location>
        <position position="43"/>
    </location>
</feature>
<dbReference type="NCBIfam" id="TIGR00055">
    <property type="entry name" value="uppS"/>
    <property type="match status" value="1"/>
</dbReference>
<comment type="similarity">
    <text evidence="4">Belongs to the UPP synthase family.</text>
</comment>
<evidence type="ECO:0000256" key="3">
    <source>
        <dbReference type="ARBA" id="ARBA00022842"/>
    </source>
</evidence>
<keyword evidence="1 4" id="KW-0808">Transferase</keyword>
<protein>
    <recommendedName>
        <fullName evidence="4">Isoprenyl transferase</fullName>
        <ecNumber evidence="4">2.5.1.-</ecNumber>
    </recommendedName>
</protein>
<dbReference type="HAMAP" id="MF_01139">
    <property type="entry name" value="ISPT"/>
    <property type="match status" value="1"/>
</dbReference>
<dbReference type="CDD" id="cd00475">
    <property type="entry name" value="Cis_IPPS"/>
    <property type="match status" value="1"/>
</dbReference>
<dbReference type="Gene3D" id="3.40.1180.10">
    <property type="entry name" value="Decaprenyl diphosphate synthase-like"/>
    <property type="match status" value="1"/>
</dbReference>
<feature type="binding site" evidence="4">
    <location>
        <position position="43"/>
    </location>
    <ligand>
        <name>Mg(2+)</name>
        <dbReference type="ChEBI" id="CHEBI:18420"/>
    </ligand>
</feature>
<dbReference type="GO" id="GO:0016740">
    <property type="term" value="F:transferase activity"/>
    <property type="evidence" value="ECO:0007669"/>
    <property type="project" value="UniProtKB-KW"/>
</dbReference>
<dbReference type="NCBIfam" id="NF011404">
    <property type="entry name" value="PRK14829.1"/>
    <property type="match status" value="1"/>
</dbReference>
<feature type="region of interest" description="Disordered" evidence="5">
    <location>
        <begin position="1"/>
        <end position="30"/>
    </location>
</feature>
<feature type="active site" description="Proton acceptor" evidence="4">
    <location>
        <position position="91"/>
    </location>
</feature>
<comment type="function">
    <text evidence="4">Catalyzes the condensation of isopentenyl diphosphate (IPP) with allylic pyrophosphates generating different type of terpenoids.</text>
</comment>
<evidence type="ECO:0000256" key="5">
    <source>
        <dbReference type="SAM" id="MobiDB-lite"/>
    </source>
</evidence>
<evidence type="ECO:0000313" key="7">
    <source>
        <dbReference type="Proteomes" id="UP001431313"/>
    </source>
</evidence>
<comment type="cofactor">
    <cofactor evidence="4">
        <name>Mg(2+)</name>
        <dbReference type="ChEBI" id="CHEBI:18420"/>
    </cofactor>
    <text evidence="4">Binds 2 magnesium ions per subunit.</text>
</comment>
<dbReference type="EC" id="2.5.1.-" evidence="4"/>
<dbReference type="PROSITE" id="PS01066">
    <property type="entry name" value="UPP_SYNTHASE"/>
    <property type="match status" value="1"/>
</dbReference>
<sequence length="305" mass="34503">MARRGILGRSRREYKDPEPHPSGARPPRIPAELVPNHVACVMDGNGRWAKDRGLPRTEGHKVGEGVVLDVLKGCLEMGVKNLSLYAFSTENWKRSPEEVRFLMNFNRDVIRRRRDEMDELGIRIRWVGRMPKMWKSVVQELQIAQEQTTGNDRMTLYFCVNYGGRAEIADAAQAIAREVAAGRLDPSKVNEKTFQKYLYYPDMPDVDLFLRPSGEQRTSNYLIWQSSYAEMVFQDVLWPDFDRRDLWRACLEYASRDRRFGGAIPNEELAALEKHEKRAGGAGGPHDLLVPGPAGGTPGNGNAGS</sequence>
<dbReference type="InterPro" id="IPR001441">
    <property type="entry name" value="UPP_synth-like"/>
</dbReference>
<dbReference type="EMBL" id="JANUGQ010000020">
    <property type="protein sequence ID" value="MCS0638187.1"/>
    <property type="molecule type" value="Genomic_DNA"/>
</dbReference>
<feature type="region of interest" description="Disordered" evidence="5">
    <location>
        <begin position="271"/>
        <end position="305"/>
    </location>
</feature>
<dbReference type="InterPro" id="IPR018520">
    <property type="entry name" value="UPP_synth-like_CS"/>
</dbReference>
<feature type="compositionally biased region" description="Gly residues" evidence="5">
    <location>
        <begin position="293"/>
        <end position="305"/>
    </location>
</feature>
<feature type="binding site" evidence="4">
    <location>
        <begin position="217"/>
        <end position="219"/>
    </location>
    <ligand>
        <name>substrate</name>
    </ligand>
</feature>
<dbReference type="Proteomes" id="UP001431313">
    <property type="component" value="Unassembled WGS sequence"/>
</dbReference>
<evidence type="ECO:0000313" key="6">
    <source>
        <dbReference type="EMBL" id="MCS0638187.1"/>
    </source>
</evidence>
<keyword evidence="2 4" id="KW-0479">Metal-binding</keyword>
<feature type="binding site" evidence="4">
    <location>
        <position position="56"/>
    </location>
    <ligand>
        <name>substrate</name>
    </ligand>
</feature>
<dbReference type="InterPro" id="IPR036424">
    <property type="entry name" value="UPP_synth-like_sf"/>
</dbReference>
<dbReference type="Pfam" id="PF01255">
    <property type="entry name" value="Prenyltransf"/>
    <property type="match status" value="1"/>
</dbReference>
<feature type="compositionally biased region" description="Basic and acidic residues" evidence="5">
    <location>
        <begin position="10"/>
        <end position="19"/>
    </location>
</feature>
<feature type="binding site" evidence="4">
    <location>
        <position position="94"/>
    </location>
    <ligand>
        <name>substrate</name>
    </ligand>
</feature>
<feature type="binding site" evidence="4">
    <location>
        <position position="60"/>
    </location>
    <ligand>
        <name>substrate</name>
    </ligand>
</feature>
<gene>
    <name evidence="6" type="ORF">NX801_21525</name>
</gene>
<feature type="binding site" evidence="4">
    <location>
        <position position="48"/>
    </location>
    <ligand>
        <name>substrate</name>
    </ligand>
</feature>
<dbReference type="SUPFAM" id="SSF64005">
    <property type="entry name" value="Undecaprenyl diphosphate synthase"/>
    <property type="match status" value="1"/>
</dbReference>
<feature type="binding site" evidence="4">
    <location>
        <begin position="44"/>
        <end position="47"/>
    </location>
    <ligand>
        <name>substrate</name>
    </ligand>
</feature>